<protein>
    <recommendedName>
        <fullName evidence="5">Putative pre-16S rRNA nuclease</fullName>
        <ecNumber evidence="5">3.1.-.-</ecNumber>
    </recommendedName>
</protein>
<dbReference type="PANTHER" id="PTHR33317:SF4">
    <property type="entry name" value="POLYNUCLEOTIDYL TRANSFERASE, RIBONUCLEASE H-LIKE SUPERFAMILY PROTEIN"/>
    <property type="match status" value="1"/>
</dbReference>
<dbReference type="InterPro" id="IPR037027">
    <property type="entry name" value="YqgF/RNaseH-like_dom_sf"/>
</dbReference>
<dbReference type="GO" id="GO:0000967">
    <property type="term" value="P:rRNA 5'-end processing"/>
    <property type="evidence" value="ECO:0007669"/>
    <property type="project" value="UniProtKB-UniRule"/>
</dbReference>
<dbReference type="InterPro" id="IPR005227">
    <property type="entry name" value="YqgF"/>
</dbReference>
<gene>
    <name evidence="7" type="ORF">DFP98_106245</name>
</gene>
<keyword evidence="1 5" id="KW-0963">Cytoplasm</keyword>
<dbReference type="GO" id="GO:0005829">
    <property type="term" value="C:cytosol"/>
    <property type="evidence" value="ECO:0007669"/>
    <property type="project" value="TreeGrafter"/>
</dbReference>
<feature type="domain" description="YqgF/RNase H-like" evidence="6">
    <location>
        <begin position="4"/>
        <end position="104"/>
    </location>
</feature>
<comment type="function">
    <text evidence="5">Could be a nuclease involved in processing of the 5'-end of pre-16S rRNA.</text>
</comment>
<organism evidence="7 8">
    <name type="scientific">Cohnella phaseoli</name>
    <dbReference type="NCBI Taxonomy" id="456490"/>
    <lineage>
        <taxon>Bacteria</taxon>
        <taxon>Bacillati</taxon>
        <taxon>Bacillota</taxon>
        <taxon>Bacilli</taxon>
        <taxon>Bacillales</taxon>
        <taxon>Paenibacillaceae</taxon>
        <taxon>Cohnella</taxon>
    </lineage>
</organism>
<name>A0A3D9KD84_9BACL</name>
<sequence length="150" mass="16608">MTMRRTMGLDYGERRIGVAMGDLFGWTAQGLEVIDKKVVADPEARIAELIAEYEVGTIVVGLPKNMNGTIGPSGENCIAFAEQLRQKLDLPVQLWDERLTTVSAERTLLEADVSRSKRKQVIDKMAAAILLQNYLDSVSKRGIVHDGFES</sequence>
<evidence type="ECO:0000256" key="3">
    <source>
        <dbReference type="ARBA" id="ARBA00022722"/>
    </source>
</evidence>
<dbReference type="EC" id="3.1.-.-" evidence="5"/>
<comment type="subcellular location">
    <subcellularLocation>
        <location evidence="5">Cytoplasm</location>
    </subcellularLocation>
</comment>
<evidence type="ECO:0000313" key="8">
    <source>
        <dbReference type="Proteomes" id="UP000256977"/>
    </source>
</evidence>
<dbReference type="HAMAP" id="MF_00651">
    <property type="entry name" value="Nuclease_YqgF"/>
    <property type="match status" value="1"/>
</dbReference>
<dbReference type="Pfam" id="PF03652">
    <property type="entry name" value="RuvX"/>
    <property type="match status" value="1"/>
</dbReference>
<evidence type="ECO:0000256" key="5">
    <source>
        <dbReference type="HAMAP-Rule" id="MF_00651"/>
    </source>
</evidence>
<accession>A0A3D9KD84</accession>
<dbReference type="AlphaFoldDB" id="A0A3D9KD84"/>
<dbReference type="SUPFAM" id="SSF53098">
    <property type="entry name" value="Ribonuclease H-like"/>
    <property type="match status" value="1"/>
</dbReference>
<comment type="caution">
    <text evidence="7">The sequence shown here is derived from an EMBL/GenBank/DDBJ whole genome shotgun (WGS) entry which is preliminary data.</text>
</comment>
<comment type="similarity">
    <text evidence="5">Belongs to the YqgF HJR family.</text>
</comment>
<evidence type="ECO:0000313" key="7">
    <source>
        <dbReference type="EMBL" id="RED84368.1"/>
    </source>
</evidence>
<dbReference type="InterPro" id="IPR012337">
    <property type="entry name" value="RNaseH-like_sf"/>
</dbReference>
<keyword evidence="3 5" id="KW-0540">Nuclease</keyword>
<reference evidence="7 8" key="1">
    <citation type="submission" date="2018-07" db="EMBL/GenBank/DDBJ databases">
        <title>Genomic Encyclopedia of Type Strains, Phase III (KMG-III): the genomes of soil and plant-associated and newly described type strains.</title>
        <authorList>
            <person name="Whitman W."/>
        </authorList>
    </citation>
    <scope>NUCLEOTIDE SEQUENCE [LARGE SCALE GENOMIC DNA]</scope>
    <source>
        <strain evidence="7 8">CECT 7287</strain>
    </source>
</reference>
<dbReference type="CDD" id="cd16964">
    <property type="entry name" value="YqgF"/>
    <property type="match status" value="1"/>
</dbReference>
<dbReference type="NCBIfam" id="TIGR00250">
    <property type="entry name" value="RNAse_H_YqgF"/>
    <property type="match status" value="1"/>
</dbReference>
<dbReference type="EMBL" id="QRDZ01000006">
    <property type="protein sequence ID" value="RED84368.1"/>
    <property type="molecule type" value="Genomic_DNA"/>
</dbReference>
<evidence type="ECO:0000256" key="2">
    <source>
        <dbReference type="ARBA" id="ARBA00022517"/>
    </source>
</evidence>
<evidence type="ECO:0000259" key="6">
    <source>
        <dbReference type="SMART" id="SM00732"/>
    </source>
</evidence>
<keyword evidence="2 5" id="KW-0690">Ribosome biogenesis</keyword>
<dbReference type="PANTHER" id="PTHR33317">
    <property type="entry name" value="POLYNUCLEOTIDYL TRANSFERASE, RIBONUCLEASE H-LIKE SUPERFAMILY PROTEIN"/>
    <property type="match status" value="1"/>
</dbReference>
<evidence type="ECO:0000256" key="4">
    <source>
        <dbReference type="ARBA" id="ARBA00022801"/>
    </source>
</evidence>
<dbReference type="GO" id="GO:0004518">
    <property type="term" value="F:nuclease activity"/>
    <property type="evidence" value="ECO:0007669"/>
    <property type="project" value="UniProtKB-KW"/>
</dbReference>
<keyword evidence="8" id="KW-1185">Reference proteome</keyword>
<proteinExistence type="inferred from homology"/>
<evidence type="ECO:0000256" key="1">
    <source>
        <dbReference type="ARBA" id="ARBA00022490"/>
    </source>
</evidence>
<dbReference type="Proteomes" id="UP000256977">
    <property type="component" value="Unassembled WGS sequence"/>
</dbReference>
<dbReference type="GO" id="GO:0016788">
    <property type="term" value="F:hydrolase activity, acting on ester bonds"/>
    <property type="evidence" value="ECO:0007669"/>
    <property type="project" value="UniProtKB-UniRule"/>
</dbReference>
<dbReference type="Gene3D" id="3.30.420.140">
    <property type="entry name" value="YqgF/RNase H-like domain"/>
    <property type="match status" value="1"/>
</dbReference>
<dbReference type="InterPro" id="IPR006641">
    <property type="entry name" value="YqgF/RNaseH-like_dom"/>
</dbReference>
<keyword evidence="4 5" id="KW-0378">Hydrolase</keyword>
<dbReference type="SMART" id="SM00732">
    <property type="entry name" value="YqgFc"/>
    <property type="match status" value="1"/>
</dbReference>